<evidence type="ECO:0000313" key="3">
    <source>
        <dbReference type="Proteomes" id="UP001230951"/>
    </source>
</evidence>
<accession>A0AAW8DA82</accession>
<reference evidence="1 3" key="1">
    <citation type="submission" date="2023-07" db="EMBL/GenBank/DDBJ databases">
        <title>Sorghum-associated microbial communities from plants grown in Nebraska, USA.</title>
        <authorList>
            <person name="Schachtman D."/>
        </authorList>
    </citation>
    <scope>NUCLEOTIDE SEQUENCE</scope>
    <source>
        <strain evidence="1">DS1006</strain>
        <strain evidence="2 3">DS1016</strain>
    </source>
</reference>
<keyword evidence="3" id="KW-1185">Reference proteome</keyword>
<organism evidence="1 4">
    <name type="scientific">Arthrobacter bambusae</name>
    <dbReference type="NCBI Taxonomy" id="1338426"/>
    <lineage>
        <taxon>Bacteria</taxon>
        <taxon>Bacillati</taxon>
        <taxon>Actinomycetota</taxon>
        <taxon>Actinomycetes</taxon>
        <taxon>Micrococcales</taxon>
        <taxon>Micrococcaceae</taxon>
        <taxon>Arthrobacter</taxon>
    </lineage>
</organism>
<dbReference type="EMBL" id="JAUSRG010000003">
    <property type="protein sequence ID" value="MDP9904718.1"/>
    <property type="molecule type" value="Genomic_DNA"/>
</dbReference>
<gene>
    <name evidence="1" type="ORF">J2S90_001673</name>
    <name evidence="2" type="ORF">J2S93_002280</name>
</gene>
<evidence type="ECO:0000313" key="4">
    <source>
        <dbReference type="Proteomes" id="UP001242995"/>
    </source>
</evidence>
<dbReference type="RefSeq" id="WP_306960588.1">
    <property type="nucleotide sequence ID" value="NZ_JAUSRG010000003.1"/>
</dbReference>
<evidence type="ECO:0000313" key="2">
    <source>
        <dbReference type="EMBL" id="MDQ0180853.1"/>
    </source>
</evidence>
<protein>
    <submittedName>
        <fullName evidence="1">Uncharacterized protein</fullName>
    </submittedName>
</protein>
<dbReference type="AlphaFoldDB" id="A0AAW8DA82"/>
<evidence type="ECO:0000313" key="1">
    <source>
        <dbReference type="EMBL" id="MDP9904718.1"/>
    </source>
</evidence>
<dbReference type="Proteomes" id="UP001230951">
    <property type="component" value="Unassembled WGS sequence"/>
</dbReference>
<name>A0AAW8DA82_9MICC</name>
<sequence>MSGTGSTALLEDVLAADGQHTISIREGIDKNEQIDALSEQLEALRREPVVADQTITNEGEIS</sequence>
<dbReference type="EMBL" id="JAUSTF010000004">
    <property type="protein sequence ID" value="MDQ0180853.1"/>
    <property type="molecule type" value="Genomic_DNA"/>
</dbReference>
<proteinExistence type="predicted"/>
<dbReference type="Proteomes" id="UP001242995">
    <property type="component" value="Unassembled WGS sequence"/>
</dbReference>
<comment type="caution">
    <text evidence="1">The sequence shown here is derived from an EMBL/GenBank/DDBJ whole genome shotgun (WGS) entry which is preliminary data.</text>
</comment>